<sequence>MADKPKRRISTVDPKKARLAGVAPVENLKEKQAPGKQRIGIEFIMQIEVVWQPVLSVVLYYCSHGSKGK</sequence>
<accession>A0AA89BLY4</accession>
<dbReference type="Proteomes" id="UP001186944">
    <property type="component" value="Unassembled WGS sequence"/>
</dbReference>
<reference evidence="1" key="1">
    <citation type="submission" date="2019-08" db="EMBL/GenBank/DDBJ databases">
        <title>The improved chromosome-level genome for the pearl oyster Pinctada fucata martensii using PacBio sequencing and Hi-C.</title>
        <authorList>
            <person name="Zheng Z."/>
        </authorList>
    </citation>
    <scope>NUCLEOTIDE SEQUENCE</scope>
    <source>
        <strain evidence="1">ZZ-2019</strain>
        <tissue evidence="1">Adductor muscle</tissue>
    </source>
</reference>
<dbReference type="AlphaFoldDB" id="A0AA89BLY4"/>
<comment type="caution">
    <text evidence="1">The sequence shown here is derived from an EMBL/GenBank/DDBJ whole genome shotgun (WGS) entry which is preliminary data.</text>
</comment>
<organism evidence="1 2">
    <name type="scientific">Pinctada imbricata</name>
    <name type="common">Atlantic pearl-oyster</name>
    <name type="synonym">Pinctada martensii</name>
    <dbReference type="NCBI Taxonomy" id="66713"/>
    <lineage>
        <taxon>Eukaryota</taxon>
        <taxon>Metazoa</taxon>
        <taxon>Spiralia</taxon>
        <taxon>Lophotrochozoa</taxon>
        <taxon>Mollusca</taxon>
        <taxon>Bivalvia</taxon>
        <taxon>Autobranchia</taxon>
        <taxon>Pteriomorphia</taxon>
        <taxon>Pterioida</taxon>
        <taxon>Pterioidea</taxon>
        <taxon>Pteriidae</taxon>
        <taxon>Pinctada</taxon>
    </lineage>
</organism>
<name>A0AA89BLY4_PINIB</name>
<evidence type="ECO:0000313" key="1">
    <source>
        <dbReference type="EMBL" id="KAK3086039.1"/>
    </source>
</evidence>
<protein>
    <submittedName>
        <fullName evidence="1">Uncharacterized protein</fullName>
    </submittedName>
</protein>
<dbReference type="EMBL" id="VSWD01000012">
    <property type="protein sequence ID" value="KAK3086039.1"/>
    <property type="molecule type" value="Genomic_DNA"/>
</dbReference>
<proteinExistence type="predicted"/>
<gene>
    <name evidence="1" type="ORF">FSP39_012499</name>
</gene>
<keyword evidence="2" id="KW-1185">Reference proteome</keyword>
<evidence type="ECO:0000313" key="2">
    <source>
        <dbReference type="Proteomes" id="UP001186944"/>
    </source>
</evidence>